<sequence length="107" mass="11894">LVLTRLPVIPRHRPTKKLASGNGGHPQAHDPRRRRRGLVRGGRGHGCRGAGSRPGHRSRGDHPVLRRRDARRRRRWVPLLLSCAPAASAGWTGTLQSCSRLIGHYLN</sequence>
<name>A0A8R7TXR4_TRIUA</name>
<reference evidence="2" key="2">
    <citation type="submission" date="2018-03" db="EMBL/GenBank/DDBJ databases">
        <title>The Triticum urartu genome reveals the dynamic nature of wheat genome evolution.</title>
        <authorList>
            <person name="Ling H."/>
            <person name="Ma B."/>
            <person name="Shi X."/>
            <person name="Liu H."/>
            <person name="Dong L."/>
            <person name="Sun H."/>
            <person name="Cao Y."/>
            <person name="Gao Q."/>
            <person name="Zheng S."/>
            <person name="Li Y."/>
            <person name="Yu Y."/>
            <person name="Du H."/>
            <person name="Qi M."/>
            <person name="Li Y."/>
            <person name="Yu H."/>
            <person name="Cui Y."/>
            <person name="Wang N."/>
            <person name="Chen C."/>
            <person name="Wu H."/>
            <person name="Zhao Y."/>
            <person name="Zhang J."/>
            <person name="Li Y."/>
            <person name="Zhou W."/>
            <person name="Zhang B."/>
            <person name="Hu W."/>
            <person name="Eijk M."/>
            <person name="Tang J."/>
            <person name="Witsenboer H."/>
            <person name="Zhao S."/>
            <person name="Li Z."/>
            <person name="Zhang A."/>
            <person name="Wang D."/>
            <person name="Liang C."/>
        </authorList>
    </citation>
    <scope>NUCLEOTIDE SEQUENCE [LARGE SCALE GENOMIC DNA]</scope>
    <source>
        <strain evidence="2">cv. G1812</strain>
    </source>
</reference>
<organism evidence="2 3">
    <name type="scientific">Triticum urartu</name>
    <name type="common">Red wild einkorn</name>
    <name type="synonym">Crithodium urartu</name>
    <dbReference type="NCBI Taxonomy" id="4572"/>
    <lineage>
        <taxon>Eukaryota</taxon>
        <taxon>Viridiplantae</taxon>
        <taxon>Streptophyta</taxon>
        <taxon>Embryophyta</taxon>
        <taxon>Tracheophyta</taxon>
        <taxon>Spermatophyta</taxon>
        <taxon>Magnoliopsida</taxon>
        <taxon>Liliopsida</taxon>
        <taxon>Poales</taxon>
        <taxon>Poaceae</taxon>
        <taxon>BOP clade</taxon>
        <taxon>Pooideae</taxon>
        <taxon>Triticodae</taxon>
        <taxon>Triticeae</taxon>
        <taxon>Triticinae</taxon>
        <taxon>Triticum</taxon>
    </lineage>
</organism>
<protein>
    <submittedName>
        <fullName evidence="2">Uncharacterized protein</fullName>
    </submittedName>
</protein>
<proteinExistence type="predicted"/>
<dbReference type="Gramene" id="TuG1812G0300003619.01.T01">
    <property type="protein sequence ID" value="TuG1812G0300003619.01.T01.cds382177"/>
    <property type="gene ID" value="TuG1812G0300003619.01"/>
</dbReference>
<keyword evidence="3" id="KW-1185">Reference proteome</keyword>
<feature type="region of interest" description="Disordered" evidence="1">
    <location>
        <begin position="6"/>
        <end position="69"/>
    </location>
</feature>
<reference evidence="3" key="1">
    <citation type="journal article" date="2013" name="Nature">
        <title>Draft genome of the wheat A-genome progenitor Triticum urartu.</title>
        <authorList>
            <person name="Ling H.Q."/>
            <person name="Zhao S."/>
            <person name="Liu D."/>
            <person name="Wang J."/>
            <person name="Sun H."/>
            <person name="Zhang C."/>
            <person name="Fan H."/>
            <person name="Li D."/>
            <person name="Dong L."/>
            <person name="Tao Y."/>
            <person name="Gao C."/>
            <person name="Wu H."/>
            <person name="Li Y."/>
            <person name="Cui Y."/>
            <person name="Guo X."/>
            <person name="Zheng S."/>
            <person name="Wang B."/>
            <person name="Yu K."/>
            <person name="Liang Q."/>
            <person name="Yang W."/>
            <person name="Lou X."/>
            <person name="Chen J."/>
            <person name="Feng M."/>
            <person name="Jian J."/>
            <person name="Zhang X."/>
            <person name="Luo G."/>
            <person name="Jiang Y."/>
            <person name="Liu J."/>
            <person name="Wang Z."/>
            <person name="Sha Y."/>
            <person name="Zhang B."/>
            <person name="Wu H."/>
            <person name="Tang D."/>
            <person name="Shen Q."/>
            <person name="Xue P."/>
            <person name="Zou S."/>
            <person name="Wang X."/>
            <person name="Liu X."/>
            <person name="Wang F."/>
            <person name="Yang Y."/>
            <person name="An X."/>
            <person name="Dong Z."/>
            <person name="Zhang K."/>
            <person name="Zhang X."/>
            <person name="Luo M.C."/>
            <person name="Dvorak J."/>
            <person name="Tong Y."/>
            <person name="Wang J."/>
            <person name="Yang H."/>
            <person name="Li Z."/>
            <person name="Wang D."/>
            <person name="Zhang A."/>
            <person name="Wang J."/>
        </authorList>
    </citation>
    <scope>NUCLEOTIDE SEQUENCE</scope>
    <source>
        <strain evidence="3">cv. G1812</strain>
    </source>
</reference>
<evidence type="ECO:0000256" key="1">
    <source>
        <dbReference type="SAM" id="MobiDB-lite"/>
    </source>
</evidence>
<dbReference type="AlphaFoldDB" id="A0A8R7TXR4"/>
<feature type="compositionally biased region" description="Basic residues" evidence="1">
    <location>
        <begin position="31"/>
        <end position="46"/>
    </location>
</feature>
<evidence type="ECO:0000313" key="3">
    <source>
        <dbReference type="Proteomes" id="UP000015106"/>
    </source>
</evidence>
<reference evidence="2" key="3">
    <citation type="submission" date="2022-06" db="UniProtKB">
        <authorList>
            <consortium name="EnsemblPlants"/>
        </authorList>
    </citation>
    <scope>IDENTIFICATION</scope>
</reference>
<accession>A0A8R7TXR4</accession>
<dbReference type="Proteomes" id="UP000015106">
    <property type="component" value="Chromosome 3"/>
</dbReference>
<dbReference type="EnsemblPlants" id="TuG1812G0300003619.01.T01">
    <property type="protein sequence ID" value="TuG1812G0300003619.01.T01.cds382177"/>
    <property type="gene ID" value="TuG1812G0300003619.01"/>
</dbReference>
<evidence type="ECO:0000313" key="2">
    <source>
        <dbReference type="EnsemblPlants" id="TuG1812G0300003619.01.T01.cds382177"/>
    </source>
</evidence>
<feature type="compositionally biased region" description="Basic and acidic residues" evidence="1">
    <location>
        <begin position="58"/>
        <end position="67"/>
    </location>
</feature>